<feature type="region of interest" description="Disordered" evidence="4">
    <location>
        <begin position="125"/>
        <end position="144"/>
    </location>
</feature>
<proteinExistence type="predicted"/>
<sequence length="144" mass="16070">MKLARFLMKLRNEQVTIELKNGTTVWGTLQTVSPQMNTTLTDVKLSLPNKAAKAAVAALYLTGAKLDTENTKVDGSTTFLQYINIRGNTIRQIILPDSLNLDSLLVDNNEVNRLKRSGKVAIDPSRKRRIEHNGNPSKRVKRAL</sequence>
<dbReference type="InterPro" id="IPR047575">
    <property type="entry name" value="Sm"/>
</dbReference>
<dbReference type="FunFam" id="2.30.30.100:FF:000050">
    <property type="entry name" value="Small nuclear ribonucleoprotein Sm D1"/>
    <property type="match status" value="1"/>
</dbReference>
<dbReference type="GeneID" id="28722532"/>
<evidence type="ECO:0000256" key="4">
    <source>
        <dbReference type="SAM" id="MobiDB-lite"/>
    </source>
</evidence>
<dbReference type="SMART" id="SM00651">
    <property type="entry name" value="Sm"/>
    <property type="match status" value="1"/>
</dbReference>
<dbReference type="PANTHER" id="PTHR23338">
    <property type="entry name" value="SMALL NUCLEAR RIBONUCLEOPROTEIN SM"/>
    <property type="match status" value="1"/>
</dbReference>
<protein>
    <submittedName>
        <fullName evidence="6">HBR173Wp</fullName>
    </submittedName>
</protein>
<dbReference type="STRING" id="45286.A0A109UX10"/>
<dbReference type="SUPFAM" id="SSF50182">
    <property type="entry name" value="Sm-like ribonucleoproteins"/>
    <property type="match status" value="1"/>
</dbReference>
<dbReference type="GO" id="GO:0003723">
    <property type="term" value="F:RNA binding"/>
    <property type="evidence" value="ECO:0007669"/>
    <property type="project" value="InterPro"/>
</dbReference>
<keyword evidence="7" id="KW-1185">Reference proteome</keyword>
<dbReference type="EMBL" id="CP014242">
    <property type="protein sequence ID" value="AMD19074.1"/>
    <property type="molecule type" value="Genomic_DNA"/>
</dbReference>
<reference evidence="6 7" key="1">
    <citation type="submission" date="2016-01" db="EMBL/GenBank/DDBJ databases">
        <title>Genome sequence of the yeast Holleya sinecauda.</title>
        <authorList>
            <person name="Dietrich F.S."/>
        </authorList>
    </citation>
    <scope>NUCLEOTIDE SEQUENCE [LARGE SCALE GENOMIC DNA]</scope>
    <source>
        <strain evidence="6 7">ATCC 58844</strain>
    </source>
</reference>
<evidence type="ECO:0000256" key="1">
    <source>
        <dbReference type="ARBA" id="ARBA00004123"/>
    </source>
</evidence>
<dbReference type="PROSITE" id="PS52002">
    <property type="entry name" value="SM"/>
    <property type="match status" value="1"/>
</dbReference>
<evidence type="ECO:0000256" key="3">
    <source>
        <dbReference type="ARBA" id="ARBA00023274"/>
    </source>
</evidence>
<dbReference type="InterPro" id="IPR027141">
    <property type="entry name" value="LSm4/Sm_D1/D3"/>
</dbReference>
<feature type="domain" description="Sm" evidence="5">
    <location>
        <begin position="2"/>
        <end position="99"/>
    </location>
</feature>
<dbReference type="OrthoDB" id="9626941at2759"/>
<accession>A0A109UX10</accession>
<dbReference type="RefSeq" id="XP_017986070.1">
    <property type="nucleotide sequence ID" value="XM_018130581.1"/>
</dbReference>
<evidence type="ECO:0000259" key="5">
    <source>
        <dbReference type="PROSITE" id="PS52002"/>
    </source>
</evidence>
<name>A0A109UX10_9SACH</name>
<dbReference type="Gene3D" id="2.30.30.100">
    <property type="match status" value="1"/>
</dbReference>
<organism evidence="6 7">
    <name type="scientific">Eremothecium sinecaudum</name>
    <dbReference type="NCBI Taxonomy" id="45286"/>
    <lineage>
        <taxon>Eukaryota</taxon>
        <taxon>Fungi</taxon>
        <taxon>Dikarya</taxon>
        <taxon>Ascomycota</taxon>
        <taxon>Saccharomycotina</taxon>
        <taxon>Saccharomycetes</taxon>
        <taxon>Saccharomycetales</taxon>
        <taxon>Saccharomycetaceae</taxon>
        <taxon>Eremothecium</taxon>
    </lineage>
</organism>
<evidence type="ECO:0000313" key="7">
    <source>
        <dbReference type="Proteomes" id="UP000243052"/>
    </source>
</evidence>
<evidence type="ECO:0000313" key="6">
    <source>
        <dbReference type="EMBL" id="AMD19074.1"/>
    </source>
</evidence>
<dbReference type="GO" id="GO:0097525">
    <property type="term" value="C:spliceosomal snRNP complex"/>
    <property type="evidence" value="ECO:0007669"/>
    <property type="project" value="UniProtKB-ARBA"/>
</dbReference>
<comment type="subcellular location">
    <subcellularLocation>
        <location evidence="1">Nucleus</location>
    </subcellularLocation>
</comment>
<keyword evidence="3" id="KW-0687">Ribonucleoprotein</keyword>
<dbReference type="AlphaFoldDB" id="A0A109UX10"/>
<gene>
    <name evidence="6" type="ORF">AW171_hschr2884</name>
</gene>
<keyword evidence="2" id="KW-0539">Nucleus</keyword>
<dbReference type="GO" id="GO:0006396">
    <property type="term" value="P:RNA processing"/>
    <property type="evidence" value="ECO:0007669"/>
    <property type="project" value="InterPro"/>
</dbReference>
<evidence type="ECO:0000256" key="2">
    <source>
        <dbReference type="ARBA" id="ARBA00023242"/>
    </source>
</evidence>
<dbReference type="Proteomes" id="UP000243052">
    <property type="component" value="Chromosome ii"/>
</dbReference>
<dbReference type="Pfam" id="PF01423">
    <property type="entry name" value="LSM"/>
    <property type="match status" value="1"/>
</dbReference>
<dbReference type="InterPro" id="IPR010920">
    <property type="entry name" value="LSM_dom_sf"/>
</dbReference>
<dbReference type="InterPro" id="IPR001163">
    <property type="entry name" value="Sm_dom_euk/arc"/>
</dbReference>